<organism evidence="8 9">
    <name type="scientific">Burkholderia cepacia</name>
    <name type="common">Pseudomonas cepacia</name>
    <dbReference type="NCBI Taxonomy" id="292"/>
    <lineage>
        <taxon>Bacteria</taxon>
        <taxon>Pseudomonadati</taxon>
        <taxon>Pseudomonadota</taxon>
        <taxon>Betaproteobacteria</taxon>
        <taxon>Burkholderiales</taxon>
        <taxon>Burkholderiaceae</taxon>
        <taxon>Burkholderia</taxon>
        <taxon>Burkholderia cepacia complex</taxon>
    </lineage>
</organism>
<accession>A0ABM6P7F1</accession>
<evidence type="ECO:0000256" key="3">
    <source>
        <dbReference type="ARBA" id="ARBA00022448"/>
    </source>
</evidence>
<feature type="transmembrane region" description="Helical" evidence="7">
    <location>
        <begin position="441"/>
        <end position="461"/>
    </location>
</feature>
<feature type="transmembrane region" description="Helical" evidence="7">
    <location>
        <begin position="401"/>
        <end position="429"/>
    </location>
</feature>
<feature type="transmembrane region" description="Helical" evidence="7">
    <location>
        <begin position="149"/>
        <end position="169"/>
    </location>
</feature>
<feature type="transmembrane region" description="Helical" evidence="7">
    <location>
        <begin position="215"/>
        <end position="233"/>
    </location>
</feature>
<keyword evidence="9" id="KW-1185">Reference proteome</keyword>
<evidence type="ECO:0000313" key="9">
    <source>
        <dbReference type="Proteomes" id="UP000218103"/>
    </source>
</evidence>
<evidence type="ECO:0000313" key="8">
    <source>
        <dbReference type="EMBL" id="ATF82591.1"/>
    </source>
</evidence>
<gene>
    <name evidence="8" type="ORF">CO711_35805</name>
</gene>
<evidence type="ECO:0000256" key="1">
    <source>
        <dbReference type="ARBA" id="ARBA00004141"/>
    </source>
</evidence>
<dbReference type="InterPro" id="IPR006043">
    <property type="entry name" value="NCS2"/>
</dbReference>
<keyword evidence="5 7" id="KW-1133">Transmembrane helix</keyword>
<comment type="subcellular location">
    <subcellularLocation>
        <location evidence="1">Membrane</location>
        <topology evidence="1">Multi-pass membrane protein</topology>
    </subcellularLocation>
</comment>
<keyword evidence="3" id="KW-0813">Transport</keyword>
<feature type="transmembrane region" description="Helical" evidence="7">
    <location>
        <begin position="121"/>
        <end position="142"/>
    </location>
</feature>
<dbReference type="InterPro" id="IPR045018">
    <property type="entry name" value="Azg-like"/>
</dbReference>
<feature type="transmembrane region" description="Helical" evidence="7">
    <location>
        <begin position="189"/>
        <end position="208"/>
    </location>
</feature>
<dbReference type="PANTHER" id="PTHR43337">
    <property type="entry name" value="XANTHINE/URACIL PERMEASE C887.17-RELATED"/>
    <property type="match status" value="1"/>
</dbReference>
<feature type="transmembrane region" description="Helical" evidence="7">
    <location>
        <begin position="265"/>
        <end position="283"/>
    </location>
</feature>
<dbReference type="PANTHER" id="PTHR43337:SF4">
    <property type="entry name" value="GUANINE_HYPOXANTHINE PERMEASE GHXQ"/>
    <property type="match status" value="1"/>
</dbReference>
<feature type="transmembrane region" description="Helical" evidence="7">
    <location>
        <begin position="70"/>
        <end position="89"/>
    </location>
</feature>
<evidence type="ECO:0000256" key="6">
    <source>
        <dbReference type="ARBA" id="ARBA00023136"/>
    </source>
</evidence>
<feature type="transmembrane region" description="Helical" evidence="7">
    <location>
        <begin position="378"/>
        <end position="395"/>
    </location>
</feature>
<name>A0ABM6P7F1_BURCE</name>
<keyword evidence="6 7" id="KW-0472">Membrane</keyword>
<evidence type="ECO:0000256" key="4">
    <source>
        <dbReference type="ARBA" id="ARBA00022692"/>
    </source>
</evidence>
<protein>
    <submittedName>
        <fullName evidence="8">NCS2 family permease</fullName>
    </submittedName>
</protein>
<feature type="transmembrane region" description="Helical" evidence="7">
    <location>
        <begin position="42"/>
        <end position="64"/>
    </location>
</feature>
<proteinExistence type="inferred from homology"/>
<comment type="similarity">
    <text evidence="2">Belongs to the nucleobase:cation symporter-2 (NCS2) (TC 2.A.40) family. Azg-like subfamily.</text>
</comment>
<dbReference type="RefSeq" id="WP_027790421.1">
    <property type="nucleotide sequence ID" value="NZ_BCNU01000016.1"/>
</dbReference>
<evidence type="ECO:0000256" key="7">
    <source>
        <dbReference type="SAM" id="Phobius"/>
    </source>
</evidence>
<keyword evidence="4 7" id="KW-0812">Transmembrane</keyword>
<feature type="transmembrane region" description="Helical" evidence="7">
    <location>
        <begin position="96"/>
        <end position="115"/>
    </location>
</feature>
<dbReference type="EMBL" id="CP023521">
    <property type="protein sequence ID" value="ATF82591.1"/>
    <property type="molecule type" value="Genomic_DNA"/>
</dbReference>
<dbReference type="Proteomes" id="UP000218103">
    <property type="component" value="Chromosome 2"/>
</dbReference>
<evidence type="ECO:0000256" key="2">
    <source>
        <dbReference type="ARBA" id="ARBA00005697"/>
    </source>
</evidence>
<reference evidence="9" key="1">
    <citation type="submission" date="2017-09" db="EMBL/GenBank/DDBJ databases">
        <title>FDA dAtabase for Regulatory Grade micrObial Sequences (FDA-ARGOS): Supporting development and validation of Infectious Disease Dx tests.</title>
        <authorList>
            <person name="Minogue T."/>
            <person name="Wolcott M."/>
            <person name="Wasieloski L."/>
            <person name="Aguilar W."/>
            <person name="Moore D."/>
            <person name="Tallon L.J."/>
            <person name="Sadzewicz L."/>
            <person name="Ott S."/>
            <person name="Zhao X."/>
            <person name="Nagaraj S."/>
            <person name="Vavikolanu K."/>
            <person name="Aluvathingal J."/>
            <person name="Nadendla S."/>
            <person name="Sichtig H."/>
        </authorList>
    </citation>
    <scope>NUCLEOTIDE SEQUENCE [LARGE SCALE GENOMIC DNA]</scope>
    <source>
        <strain evidence="9">FDAARGOS_388</strain>
    </source>
</reference>
<dbReference type="Pfam" id="PF00860">
    <property type="entry name" value="Xan_ur_permease"/>
    <property type="match status" value="1"/>
</dbReference>
<feature type="transmembrane region" description="Helical" evidence="7">
    <location>
        <begin position="347"/>
        <end position="366"/>
    </location>
</feature>
<sequence length="462" mass="46946">MSDTPVQPTVDVGAAESDFGTQGVIDRYFGISSRGSTQRTEIVAGVTTFLAMVYSVFVVPGMFGKAGFDTSAVFVAVCLTTAFGSLLMGLWAKLPIAIGCAISLTAFTAFGLVLGKGLHPTVALGAVFLMGLMFTGISVTGVRSWILRNLPVGVAHGTGIGIGLFLLLIASNDVGLVIKNPGAGLPVSLGQITALPVIMSVVGLAAIFGLEKRRVPGGILLVVIAISIFGLIFDPAVKYHGVFALPSLSAPGHASLIGAMDIKGALSMAVLPSVLALVMTAVFDATGTIRAVAGQAGQLDENGRIINGGRALTADSISSIFSGFLGGAPAAAYIESSVGVAAGAKTGLAAAVVGLLFLVVMFFSPLAGLVPSYATAPALMYVGLLMLGSVSKLHMDDMVDAMSGLVCAVFIVLTANIVTGIMLGFSTLVIGRIASGEFRKLNVGTVLIAAVLVTFYLGGWAI</sequence>
<evidence type="ECO:0000256" key="5">
    <source>
        <dbReference type="ARBA" id="ARBA00022989"/>
    </source>
</evidence>